<protein>
    <submittedName>
        <fullName evidence="2">Thiol-disulfide interchange protein</fullName>
    </submittedName>
</protein>
<feature type="domain" description="Thiol:disulfide interchange protein DsbD N-terminal" evidence="1">
    <location>
        <begin position="72"/>
        <end position="166"/>
    </location>
</feature>
<reference evidence="2 3" key="1">
    <citation type="submission" date="2016-11" db="EMBL/GenBank/DDBJ databases">
        <title>Comparative genomics of Bartonella apis.</title>
        <authorList>
            <person name="Engel P."/>
        </authorList>
    </citation>
    <scope>NUCLEOTIDE SEQUENCE [LARGE SCALE GENOMIC DNA]</scope>
    <source>
        <strain evidence="2 3">BBC0122</strain>
    </source>
</reference>
<accession>A0A1U9MGT4</accession>
<sequence>MNFLSKVQIKLTVYRKLLQLHQFFKFIAFSIFTVLLSSSAFSQSNATSTLLATPWQELEGGRVRVALEPVQENGTFSGVIEVNLKPGWKTYWQNPGESGLAPSFDFQPPANYHISFPVPHFFKDGNDWSIGYKNSVLLPFVVDRTAGQSGLKGQLTIGICKEICLPLVVPFDFSDFDDKIALSNSLLALAKDKLPENVPENTSLEAYDDGKLLTIIITGKEKTDITAIYLDGQKNEIGPAKLVKQSAEQTIFTAPIIAINSATPLTFFYTVEAKPVSFSGTLTSYKR</sequence>
<name>A0A1U9MGT4_9HYPH</name>
<evidence type="ECO:0000313" key="2">
    <source>
        <dbReference type="EMBL" id="AQT46851.1"/>
    </source>
</evidence>
<dbReference type="Pfam" id="PF11412">
    <property type="entry name" value="DsbD_N"/>
    <property type="match status" value="1"/>
</dbReference>
<organism evidence="2 3">
    <name type="scientific">Bartonella choladocola</name>
    <dbReference type="NCBI Taxonomy" id="2750995"/>
    <lineage>
        <taxon>Bacteria</taxon>
        <taxon>Pseudomonadati</taxon>
        <taxon>Pseudomonadota</taxon>
        <taxon>Alphaproteobacteria</taxon>
        <taxon>Hyphomicrobiales</taxon>
        <taxon>Bartonellaceae</taxon>
        <taxon>Bartonella</taxon>
    </lineage>
</organism>
<dbReference type="KEGG" id="bapi:BBC0122_007220"/>
<dbReference type="EMBL" id="CP015625">
    <property type="protein sequence ID" value="AQT46851.1"/>
    <property type="molecule type" value="Genomic_DNA"/>
</dbReference>
<evidence type="ECO:0000259" key="1">
    <source>
        <dbReference type="Pfam" id="PF11412"/>
    </source>
</evidence>
<proteinExistence type="predicted"/>
<dbReference type="Proteomes" id="UP000189632">
    <property type="component" value="Chromosome"/>
</dbReference>
<dbReference type="InterPro" id="IPR028250">
    <property type="entry name" value="DsbDN"/>
</dbReference>
<gene>
    <name evidence="2" type="ORF">BBC0122_007220</name>
</gene>
<evidence type="ECO:0000313" key="3">
    <source>
        <dbReference type="Proteomes" id="UP000189632"/>
    </source>
</evidence>
<keyword evidence="3" id="KW-1185">Reference proteome</keyword>
<dbReference type="AlphaFoldDB" id="A0A1U9MGT4"/>